<keyword evidence="6" id="KW-1133">Transmembrane helix</keyword>
<organism evidence="9 10">
    <name type="scientific">Cereibacter ovatus</name>
    <dbReference type="NCBI Taxonomy" id="439529"/>
    <lineage>
        <taxon>Bacteria</taxon>
        <taxon>Pseudomonadati</taxon>
        <taxon>Pseudomonadota</taxon>
        <taxon>Alphaproteobacteria</taxon>
        <taxon>Rhodobacterales</taxon>
        <taxon>Paracoccaceae</taxon>
        <taxon>Cereibacter</taxon>
    </lineage>
</organism>
<keyword evidence="1" id="KW-0145">Chemotaxis</keyword>
<feature type="region of interest" description="Disordered" evidence="5">
    <location>
        <begin position="282"/>
        <end position="331"/>
    </location>
</feature>
<keyword evidence="3" id="KW-0807">Transducer</keyword>
<feature type="transmembrane region" description="Helical" evidence="6">
    <location>
        <begin position="185"/>
        <end position="210"/>
    </location>
</feature>
<dbReference type="InterPro" id="IPR051310">
    <property type="entry name" value="MCP_chemotaxis"/>
</dbReference>
<keyword evidence="6" id="KW-0472">Membrane</keyword>
<dbReference type="Gene3D" id="1.10.287.950">
    <property type="entry name" value="Methyl-accepting chemotaxis protein"/>
    <property type="match status" value="1"/>
</dbReference>
<comment type="similarity">
    <text evidence="2">Belongs to the methyl-accepting chemotaxis (MCP) protein family.</text>
</comment>
<evidence type="ECO:0000313" key="9">
    <source>
        <dbReference type="EMBL" id="SNX70260.1"/>
    </source>
</evidence>
<feature type="compositionally biased region" description="Low complexity" evidence="5">
    <location>
        <begin position="282"/>
        <end position="305"/>
    </location>
</feature>
<evidence type="ECO:0000256" key="6">
    <source>
        <dbReference type="SAM" id="Phobius"/>
    </source>
</evidence>
<keyword evidence="10" id="KW-1185">Reference proteome</keyword>
<dbReference type="RefSeq" id="WP_097030251.1">
    <property type="nucleotide sequence ID" value="NZ_OAOQ01000005.1"/>
</dbReference>
<sequence>MKISIKLKLAATFAAIIVLGAAAVGLSFYNLAQLNARLDRLVVHEFQQVVQAQRLNEGQTSRAAAIRAYIMADTAAERARIQQDLDSTRKEMKESYAQLSQLLAGSPRLARLLDYRRMWDESRAHNEQILEFAAEGRSAEAKALVNDPVQVDRQQQRIALARQLVADAQAEMEHQRQKAEAGFAAAVRMLIAVAALGGVLATAAAVWLILTIGRGLRAAQTLAERVAAGDLSETAVVRSKDEIGAMLIACNAMVVKLREVVAEVTTAAGEVSGGSADSASASQQIAQGATEQAAATEEASASVEQMAAGIRQSSENAGRTEQIARKSAEDARQSGKAVADAVVAMQDIASKINVVQEIARQTDLLALNAAVEAARAGEHGRGFAVVAAEVRKLAERSQRAAADISTLSARTAGSAATAGRMLDALVPDIEQTSGLVTEISMASRELAAGTEQVSTAIRQLDQVTQQNGTASEGLASAAHRLSKQAERLQAAIGFFRTAKAAAAARALPDRETPARQPAVVHRLPRRRAA</sequence>
<evidence type="ECO:0000256" key="1">
    <source>
        <dbReference type="ARBA" id="ARBA00022500"/>
    </source>
</evidence>
<dbReference type="CDD" id="cd06225">
    <property type="entry name" value="HAMP"/>
    <property type="match status" value="1"/>
</dbReference>
<dbReference type="Pfam" id="PF12729">
    <property type="entry name" value="4HB_MCP_1"/>
    <property type="match status" value="1"/>
</dbReference>
<dbReference type="SMART" id="SM00283">
    <property type="entry name" value="MA"/>
    <property type="match status" value="1"/>
</dbReference>
<dbReference type="InterPro" id="IPR004090">
    <property type="entry name" value="Chemotax_Me-accpt_rcpt"/>
</dbReference>
<dbReference type="PANTHER" id="PTHR43531:SF11">
    <property type="entry name" value="METHYL-ACCEPTING CHEMOTAXIS PROTEIN 3"/>
    <property type="match status" value="1"/>
</dbReference>
<dbReference type="PROSITE" id="PS50885">
    <property type="entry name" value="HAMP"/>
    <property type="match status" value="1"/>
</dbReference>
<feature type="coiled-coil region" evidence="4">
    <location>
        <begin position="71"/>
        <end position="98"/>
    </location>
</feature>
<evidence type="ECO:0000256" key="2">
    <source>
        <dbReference type="ARBA" id="ARBA00029447"/>
    </source>
</evidence>
<evidence type="ECO:0000256" key="5">
    <source>
        <dbReference type="SAM" id="MobiDB-lite"/>
    </source>
</evidence>
<dbReference type="InterPro" id="IPR004089">
    <property type="entry name" value="MCPsignal_dom"/>
</dbReference>
<dbReference type="Pfam" id="PF00672">
    <property type="entry name" value="HAMP"/>
    <property type="match status" value="1"/>
</dbReference>
<reference evidence="10" key="1">
    <citation type="submission" date="2017-08" db="EMBL/GenBank/DDBJ databases">
        <authorList>
            <person name="Varghese N."/>
            <person name="Submissions S."/>
        </authorList>
    </citation>
    <scope>NUCLEOTIDE SEQUENCE [LARGE SCALE GENOMIC DNA]</scope>
    <source>
        <strain evidence="10">JA234</strain>
    </source>
</reference>
<dbReference type="GO" id="GO:0007165">
    <property type="term" value="P:signal transduction"/>
    <property type="evidence" value="ECO:0007669"/>
    <property type="project" value="UniProtKB-KW"/>
</dbReference>
<dbReference type="InterPro" id="IPR024478">
    <property type="entry name" value="HlyB_4HB_MCP"/>
</dbReference>
<dbReference type="PANTHER" id="PTHR43531">
    <property type="entry name" value="PROTEIN ICFG"/>
    <property type="match status" value="1"/>
</dbReference>
<dbReference type="PROSITE" id="PS50111">
    <property type="entry name" value="CHEMOTAXIS_TRANSDUC_2"/>
    <property type="match status" value="1"/>
</dbReference>
<name>A0A285CRP9_9RHOB</name>
<dbReference type="SUPFAM" id="SSF58104">
    <property type="entry name" value="Methyl-accepting chemotaxis protein (MCP) signaling domain"/>
    <property type="match status" value="1"/>
</dbReference>
<evidence type="ECO:0000256" key="4">
    <source>
        <dbReference type="SAM" id="Coils"/>
    </source>
</evidence>
<evidence type="ECO:0000259" key="7">
    <source>
        <dbReference type="PROSITE" id="PS50111"/>
    </source>
</evidence>
<dbReference type="PRINTS" id="PR00260">
    <property type="entry name" value="CHEMTRNSDUCR"/>
</dbReference>
<dbReference type="GO" id="GO:0006935">
    <property type="term" value="P:chemotaxis"/>
    <property type="evidence" value="ECO:0007669"/>
    <property type="project" value="UniProtKB-KW"/>
</dbReference>
<dbReference type="SMART" id="SM00304">
    <property type="entry name" value="HAMP"/>
    <property type="match status" value="1"/>
</dbReference>
<dbReference type="AlphaFoldDB" id="A0A285CRP9"/>
<evidence type="ECO:0000313" key="10">
    <source>
        <dbReference type="Proteomes" id="UP000219467"/>
    </source>
</evidence>
<dbReference type="InterPro" id="IPR003660">
    <property type="entry name" value="HAMP_dom"/>
</dbReference>
<dbReference type="GO" id="GO:0005886">
    <property type="term" value="C:plasma membrane"/>
    <property type="evidence" value="ECO:0007669"/>
    <property type="project" value="TreeGrafter"/>
</dbReference>
<evidence type="ECO:0000256" key="3">
    <source>
        <dbReference type="PROSITE-ProRule" id="PRU00284"/>
    </source>
</evidence>
<dbReference type="EMBL" id="OAOQ01000005">
    <property type="protein sequence ID" value="SNX70260.1"/>
    <property type="molecule type" value="Genomic_DNA"/>
</dbReference>
<feature type="region of interest" description="Disordered" evidence="5">
    <location>
        <begin position="505"/>
        <end position="529"/>
    </location>
</feature>
<proteinExistence type="inferred from homology"/>
<gene>
    <name evidence="9" type="ORF">SAMN05878503_105169</name>
</gene>
<keyword evidence="4" id="KW-0175">Coiled coil</keyword>
<feature type="domain" description="HAMP" evidence="8">
    <location>
        <begin position="210"/>
        <end position="262"/>
    </location>
</feature>
<dbReference type="OrthoDB" id="9814362at2"/>
<feature type="compositionally biased region" description="Basic and acidic residues" evidence="5">
    <location>
        <begin position="322"/>
        <end position="331"/>
    </location>
</feature>
<protein>
    <submittedName>
        <fullName evidence="9">Methyl-accepting chemotaxis protein</fullName>
    </submittedName>
</protein>
<feature type="coiled-coil region" evidence="4">
    <location>
        <begin position="151"/>
        <end position="178"/>
    </location>
</feature>
<dbReference type="Pfam" id="PF00015">
    <property type="entry name" value="MCPsignal"/>
    <property type="match status" value="1"/>
</dbReference>
<feature type="domain" description="Methyl-accepting transducer" evidence="7">
    <location>
        <begin position="267"/>
        <end position="482"/>
    </location>
</feature>
<evidence type="ECO:0000259" key="8">
    <source>
        <dbReference type="PROSITE" id="PS50885"/>
    </source>
</evidence>
<dbReference type="Proteomes" id="UP000219467">
    <property type="component" value="Unassembled WGS sequence"/>
</dbReference>
<dbReference type="GO" id="GO:0004888">
    <property type="term" value="F:transmembrane signaling receptor activity"/>
    <property type="evidence" value="ECO:0007669"/>
    <property type="project" value="InterPro"/>
</dbReference>
<keyword evidence="6" id="KW-0812">Transmembrane</keyword>
<accession>A0A285CRP9</accession>